<protein>
    <submittedName>
        <fullName evidence="2">Uncharacterized protein</fullName>
    </submittedName>
</protein>
<name>A0A2W7RST0_9RHOB</name>
<evidence type="ECO:0000313" key="3">
    <source>
        <dbReference type="Proteomes" id="UP000249364"/>
    </source>
</evidence>
<evidence type="ECO:0000256" key="1">
    <source>
        <dbReference type="SAM" id="SignalP"/>
    </source>
</evidence>
<organism evidence="2 3">
    <name type="scientific">Roseinatronobacter thiooxidans</name>
    <dbReference type="NCBI Taxonomy" id="121821"/>
    <lineage>
        <taxon>Bacteria</taxon>
        <taxon>Pseudomonadati</taxon>
        <taxon>Pseudomonadota</taxon>
        <taxon>Alphaproteobacteria</taxon>
        <taxon>Rhodobacterales</taxon>
        <taxon>Paracoccaceae</taxon>
        <taxon>Roseinatronobacter</taxon>
    </lineage>
</organism>
<dbReference type="STRING" id="121821.GCA_001870675_00117"/>
<proteinExistence type="predicted"/>
<dbReference type="EMBL" id="QKZQ01000011">
    <property type="protein sequence ID" value="PZX41172.1"/>
    <property type="molecule type" value="Genomic_DNA"/>
</dbReference>
<keyword evidence="3" id="KW-1185">Reference proteome</keyword>
<keyword evidence="1" id="KW-0732">Signal</keyword>
<sequence length="113" mass="11560">MLQSFAVLALALSVALSSIGHAQARHQAHGATSLVICTGYGLVRIIMDADGTPIEQTLPCPDCVVTLAAMLADVETGLRIQAHACAGAPAPQPVRACAAAGFWHDPRAPPAPV</sequence>
<dbReference type="OrthoDB" id="7863585at2"/>
<feature type="signal peptide" evidence="1">
    <location>
        <begin position="1"/>
        <end position="22"/>
    </location>
</feature>
<evidence type="ECO:0000313" key="2">
    <source>
        <dbReference type="EMBL" id="PZX41172.1"/>
    </source>
</evidence>
<reference evidence="2 3" key="1">
    <citation type="submission" date="2018-06" db="EMBL/GenBank/DDBJ databases">
        <title>Genomic Encyclopedia of Archaeal and Bacterial Type Strains, Phase II (KMG-II): from individual species to whole genera.</title>
        <authorList>
            <person name="Goeker M."/>
        </authorList>
    </citation>
    <scope>NUCLEOTIDE SEQUENCE [LARGE SCALE GENOMIC DNA]</scope>
    <source>
        <strain evidence="2 3">DSM 13087</strain>
    </source>
</reference>
<gene>
    <name evidence="2" type="ORF">LY56_02375</name>
</gene>
<comment type="caution">
    <text evidence="2">The sequence shown here is derived from an EMBL/GenBank/DDBJ whole genome shotgun (WGS) entry which is preliminary data.</text>
</comment>
<dbReference type="RefSeq" id="WP_071468008.1">
    <property type="nucleotide sequence ID" value="NZ_MEHT01000001.1"/>
</dbReference>
<accession>A0A2W7RST0</accession>
<dbReference type="AlphaFoldDB" id="A0A2W7RST0"/>
<feature type="chain" id="PRO_5015916056" evidence="1">
    <location>
        <begin position="23"/>
        <end position="113"/>
    </location>
</feature>
<dbReference type="Proteomes" id="UP000249364">
    <property type="component" value="Unassembled WGS sequence"/>
</dbReference>